<organism evidence="2 3">
    <name type="scientific">Lysinibacillus agricola</name>
    <dbReference type="NCBI Taxonomy" id="2590012"/>
    <lineage>
        <taxon>Bacteria</taxon>
        <taxon>Bacillati</taxon>
        <taxon>Bacillota</taxon>
        <taxon>Bacilli</taxon>
        <taxon>Bacillales</taxon>
        <taxon>Bacillaceae</taxon>
        <taxon>Lysinibacillus</taxon>
    </lineage>
</organism>
<dbReference type="RefSeq" id="WP_053592505.1">
    <property type="nucleotide sequence ID" value="NZ_CP067341.1"/>
</dbReference>
<dbReference type="SMART" id="SM00257">
    <property type="entry name" value="LysM"/>
    <property type="match status" value="1"/>
</dbReference>
<name>A0ABX7ALV0_9BACI</name>
<dbReference type="PANTHER" id="PTHR34700">
    <property type="entry name" value="POTASSIUM BINDING PROTEIN KBP"/>
    <property type="match status" value="1"/>
</dbReference>
<dbReference type="Proteomes" id="UP000596049">
    <property type="component" value="Chromosome"/>
</dbReference>
<sequence>MDFALIDPETKEIVYFPVAPSQIKISIGTKTISFEPIVLGSVEIPRGRLPITFEVTGILPKRSTTLGRRTSNLEPNAIVEKFRNWSNAGPYGKKLRLVITKTYWNLPVYFSSFEPIIEKAGGNLPYSLILTEYRSFEVKEITNTQNVTQKKRQETKTMPKTYTVVKGDSLWTISRKLTGSGNKWPELWNLNKNKLKSKNKDLIYPGEVLTIPKDWLK</sequence>
<evidence type="ECO:0000313" key="3">
    <source>
        <dbReference type="Proteomes" id="UP000596049"/>
    </source>
</evidence>
<dbReference type="SUPFAM" id="SSF54106">
    <property type="entry name" value="LysM domain"/>
    <property type="match status" value="1"/>
</dbReference>
<keyword evidence="3" id="KW-1185">Reference proteome</keyword>
<protein>
    <submittedName>
        <fullName evidence="2">LysM peptidoglycan-binding domain-containing protein</fullName>
    </submittedName>
</protein>
<reference evidence="2 3" key="1">
    <citation type="submission" date="2020-01" db="EMBL/GenBank/DDBJ databases">
        <authorList>
            <person name="Liu G."/>
            <person name="Liu B."/>
        </authorList>
    </citation>
    <scope>NUCLEOTIDE SEQUENCE [LARGE SCALE GENOMIC DNA]</scope>
    <source>
        <strain evidence="2 3">FJAT-51161</strain>
    </source>
</reference>
<feature type="domain" description="LysM" evidence="1">
    <location>
        <begin position="160"/>
        <end position="211"/>
    </location>
</feature>
<proteinExistence type="predicted"/>
<dbReference type="CDD" id="cd00118">
    <property type="entry name" value="LysM"/>
    <property type="match status" value="1"/>
</dbReference>
<evidence type="ECO:0000259" key="1">
    <source>
        <dbReference type="PROSITE" id="PS51782"/>
    </source>
</evidence>
<dbReference type="Gene3D" id="3.10.350.10">
    <property type="entry name" value="LysM domain"/>
    <property type="match status" value="1"/>
</dbReference>
<dbReference type="PANTHER" id="PTHR34700:SF4">
    <property type="entry name" value="PHAGE-LIKE ELEMENT PBSX PROTEIN XKDP"/>
    <property type="match status" value="1"/>
</dbReference>
<dbReference type="InterPro" id="IPR036779">
    <property type="entry name" value="LysM_dom_sf"/>
</dbReference>
<evidence type="ECO:0000313" key="2">
    <source>
        <dbReference type="EMBL" id="QQP10417.1"/>
    </source>
</evidence>
<dbReference type="EMBL" id="CP067341">
    <property type="protein sequence ID" value="QQP10417.1"/>
    <property type="molecule type" value="Genomic_DNA"/>
</dbReference>
<accession>A0ABX7ALV0</accession>
<dbReference type="PROSITE" id="PS51782">
    <property type="entry name" value="LYSM"/>
    <property type="match status" value="1"/>
</dbReference>
<dbReference type="InterPro" id="IPR018392">
    <property type="entry name" value="LysM"/>
</dbReference>
<gene>
    <name evidence="2" type="ORF">FJQ98_14085</name>
</gene>
<dbReference type="InterPro" id="IPR052196">
    <property type="entry name" value="Bact_Kbp"/>
</dbReference>
<dbReference type="Pfam" id="PF01476">
    <property type="entry name" value="LysM"/>
    <property type="match status" value="1"/>
</dbReference>